<dbReference type="Proteomes" id="UP000252519">
    <property type="component" value="Unassembled WGS sequence"/>
</dbReference>
<organism evidence="2 3">
    <name type="scientific">Ancylostoma caninum</name>
    <name type="common">Dog hookworm</name>
    <dbReference type="NCBI Taxonomy" id="29170"/>
    <lineage>
        <taxon>Eukaryota</taxon>
        <taxon>Metazoa</taxon>
        <taxon>Ecdysozoa</taxon>
        <taxon>Nematoda</taxon>
        <taxon>Chromadorea</taxon>
        <taxon>Rhabditida</taxon>
        <taxon>Rhabditina</taxon>
        <taxon>Rhabditomorpha</taxon>
        <taxon>Strongyloidea</taxon>
        <taxon>Ancylostomatidae</taxon>
        <taxon>Ancylostomatinae</taxon>
        <taxon>Ancylostoma</taxon>
    </lineage>
</organism>
<evidence type="ECO:0000313" key="2">
    <source>
        <dbReference type="EMBL" id="RCN50299.1"/>
    </source>
</evidence>
<keyword evidence="3" id="KW-1185">Reference proteome</keyword>
<protein>
    <submittedName>
        <fullName evidence="2">Uncharacterized protein</fullName>
    </submittedName>
</protein>
<dbReference type="Gene3D" id="2.30.29.30">
    <property type="entry name" value="Pleckstrin-homology domain (PH domain)/Phosphotyrosine-binding domain (PTB)"/>
    <property type="match status" value="1"/>
</dbReference>
<evidence type="ECO:0000256" key="1">
    <source>
        <dbReference type="SAM" id="MobiDB-lite"/>
    </source>
</evidence>
<gene>
    <name evidence="2" type="ORF">ANCCAN_03521</name>
</gene>
<comment type="caution">
    <text evidence="2">The sequence shown here is derived from an EMBL/GenBank/DDBJ whole genome shotgun (WGS) entry which is preliminary data.</text>
</comment>
<proteinExistence type="predicted"/>
<dbReference type="InterPro" id="IPR011993">
    <property type="entry name" value="PH-like_dom_sf"/>
</dbReference>
<evidence type="ECO:0000313" key="3">
    <source>
        <dbReference type="Proteomes" id="UP000252519"/>
    </source>
</evidence>
<sequence>MEAYVPPSCNGCVDDASNNKTKERKSRLVLKYQCPSGTFAKHLWNHILSQQAFFNEQSALMIKPKFSKPRIPLLSRGSTFRYPSRRVLREIESTDIASDSELTANGPAFVRFELPRQEPRGEQPWLNKYQTMPNLKLNHNNNNEVKVEQKPSEELATEIRTMSALNSSPLHVDLSASPSNAQSVPTTSSVAGEVASDQVPTTATTTQSSTKNRNENVVSVTITSHITYSVQFLLCMLSGLNV</sequence>
<feature type="compositionally biased region" description="Polar residues" evidence="1">
    <location>
        <begin position="176"/>
        <end position="190"/>
    </location>
</feature>
<dbReference type="EMBL" id="JOJR01000024">
    <property type="protein sequence ID" value="RCN50299.1"/>
    <property type="molecule type" value="Genomic_DNA"/>
</dbReference>
<dbReference type="OrthoDB" id="6266673at2759"/>
<dbReference type="AlphaFoldDB" id="A0A368H3S4"/>
<accession>A0A368H3S4</accession>
<name>A0A368H3S4_ANCCA</name>
<feature type="compositionally biased region" description="Low complexity" evidence="1">
    <location>
        <begin position="201"/>
        <end position="210"/>
    </location>
</feature>
<feature type="region of interest" description="Disordered" evidence="1">
    <location>
        <begin position="174"/>
        <end position="213"/>
    </location>
</feature>
<reference evidence="2 3" key="1">
    <citation type="submission" date="2014-10" db="EMBL/GenBank/DDBJ databases">
        <title>Draft genome of the hookworm Ancylostoma caninum.</title>
        <authorList>
            <person name="Mitreva M."/>
        </authorList>
    </citation>
    <scope>NUCLEOTIDE SEQUENCE [LARGE SCALE GENOMIC DNA]</scope>
    <source>
        <strain evidence="2 3">Baltimore</strain>
    </source>
</reference>
<dbReference type="STRING" id="29170.A0A368H3S4"/>